<comment type="caution">
    <text evidence="1">The sequence shown here is derived from an EMBL/GenBank/DDBJ whole genome shotgun (WGS) entry which is preliminary data.</text>
</comment>
<evidence type="ECO:0000313" key="2">
    <source>
        <dbReference type="Proteomes" id="UP000054988"/>
    </source>
</evidence>
<protein>
    <submittedName>
        <fullName evidence="1">Uncharacterized protein</fullName>
    </submittedName>
</protein>
<organism evidence="1 2">
    <name type="scientific">Moniliophthora roreri</name>
    <name type="common">Frosty pod rot fungus</name>
    <name type="synonym">Monilia roreri</name>
    <dbReference type="NCBI Taxonomy" id="221103"/>
    <lineage>
        <taxon>Eukaryota</taxon>
        <taxon>Fungi</taxon>
        <taxon>Dikarya</taxon>
        <taxon>Basidiomycota</taxon>
        <taxon>Agaricomycotina</taxon>
        <taxon>Agaricomycetes</taxon>
        <taxon>Agaricomycetidae</taxon>
        <taxon>Agaricales</taxon>
        <taxon>Marasmiineae</taxon>
        <taxon>Marasmiaceae</taxon>
        <taxon>Moniliophthora</taxon>
    </lineage>
</organism>
<dbReference type="EMBL" id="LATX01001322">
    <property type="protein sequence ID" value="KTB42526.1"/>
    <property type="molecule type" value="Genomic_DNA"/>
</dbReference>
<dbReference type="Proteomes" id="UP000054988">
    <property type="component" value="Unassembled WGS sequence"/>
</dbReference>
<name>A0A0W0G1U5_MONRR</name>
<proteinExistence type="predicted"/>
<evidence type="ECO:0000313" key="1">
    <source>
        <dbReference type="EMBL" id="KTB42526.1"/>
    </source>
</evidence>
<accession>A0A0W0G1U5</accession>
<reference evidence="1 2" key="1">
    <citation type="submission" date="2015-12" db="EMBL/GenBank/DDBJ databases">
        <title>Draft genome sequence of Moniliophthora roreri, the causal agent of frosty pod rot of cacao.</title>
        <authorList>
            <person name="Aime M.C."/>
            <person name="Diaz-Valderrama J.R."/>
            <person name="Kijpornyongpan T."/>
            <person name="Phillips-Mora W."/>
        </authorList>
    </citation>
    <scope>NUCLEOTIDE SEQUENCE [LARGE SCALE GENOMIC DNA]</scope>
    <source>
        <strain evidence="1 2">MCA 2952</strain>
    </source>
</reference>
<gene>
    <name evidence="1" type="ORF">WG66_4896</name>
</gene>
<sequence>MSSKTTNVV</sequence>